<dbReference type="GeneID" id="25324147"/>
<gene>
    <name evidence="1" type="ORF">PV05_02239</name>
</gene>
<dbReference type="AlphaFoldDB" id="A0A0D2EPZ0"/>
<dbReference type="Proteomes" id="UP000054342">
    <property type="component" value="Unassembled WGS sequence"/>
</dbReference>
<dbReference type="RefSeq" id="XP_013318257.1">
    <property type="nucleotide sequence ID" value="XM_013462803.1"/>
</dbReference>
<reference evidence="1 2" key="1">
    <citation type="submission" date="2015-01" db="EMBL/GenBank/DDBJ databases">
        <title>The Genome Sequence of Exophiala xenobiotica CBS118157.</title>
        <authorList>
            <consortium name="The Broad Institute Genomics Platform"/>
            <person name="Cuomo C."/>
            <person name="de Hoog S."/>
            <person name="Gorbushina A."/>
            <person name="Stielow B."/>
            <person name="Teixiera M."/>
            <person name="Abouelleil A."/>
            <person name="Chapman S.B."/>
            <person name="Priest M."/>
            <person name="Young S.K."/>
            <person name="Wortman J."/>
            <person name="Nusbaum C."/>
            <person name="Birren B."/>
        </authorList>
    </citation>
    <scope>NUCLEOTIDE SEQUENCE [LARGE SCALE GENOMIC DNA]</scope>
    <source>
        <strain evidence="1 2">CBS 118157</strain>
    </source>
</reference>
<sequence length="123" mass="13616">MLMTTHCAKFIDGNLVSKHENTFSIESDAQPLSNTITFCRYWPGGRRNERPNCQPLPSLTDDWLCGYCWPTLVGGVLSILRLRSLSPGAQLNSASFGSFVMIKQADCLCPIGESVLETLYKAI</sequence>
<proteinExistence type="predicted"/>
<evidence type="ECO:0000313" key="2">
    <source>
        <dbReference type="Proteomes" id="UP000054342"/>
    </source>
</evidence>
<evidence type="ECO:0000313" key="1">
    <source>
        <dbReference type="EMBL" id="KIW57673.1"/>
    </source>
</evidence>
<keyword evidence="2" id="KW-1185">Reference proteome</keyword>
<dbReference type="EMBL" id="KN847318">
    <property type="protein sequence ID" value="KIW57673.1"/>
    <property type="molecule type" value="Genomic_DNA"/>
</dbReference>
<accession>A0A0D2EPZ0</accession>
<name>A0A0D2EPZ0_9EURO</name>
<dbReference type="HOGENOM" id="CLU_2015307_0_0_1"/>
<organism evidence="1 2">
    <name type="scientific">Exophiala xenobiotica</name>
    <dbReference type="NCBI Taxonomy" id="348802"/>
    <lineage>
        <taxon>Eukaryota</taxon>
        <taxon>Fungi</taxon>
        <taxon>Dikarya</taxon>
        <taxon>Ascomycota</taxon>
        <taxon>Pezizomycotina</taxon>
        <taxon>Eurotiomycetes</taxon>
        <taxon>Chaetothyriomycetidae</taxon>
        <taxon>Chaetothyriales</taxon>
        <taxon>Herpotrichiellaceae</taxon>
        <taxon>Exophiala</taxon>
    </lineage>
</organism>
<protein>
    <submittedName>
        <fullName evidence="1">Uncharacterized protein</fullName>
    </submittedName>
</protein>